<keyword evidence="10" id="KW-0496">Mitochondrion</keyword>
<dbReference type="Proteomes" id="UP000507470">
    <property type="component" value="Unassembled WGS sequence"/>
</dbReference>
<evidence type="ECO:0000256" key="2">
    <source>
        <dbReference type="ARBA" id="ARBA00004305"/>
    </source>
</evidence>
<sequence length="783" mass="90575">MSKLQFSFSVLDRFIHDVQKPVAHPTAGDAKRASSAIDDIINNVPLIDELNVKGLRDLIKLAEKGKFTDMKNKASEAISDYQIIESFYKKKVLPTAESLESKDKEKQPKLKEVTDSLLNPSYELMNTYTSDDRPHGQDLVNSRLLHQHNTTEINERRSQDVSFSIHNQNPMITDISDTNRPTKVAEQFSALYDNEWTDAFDAIARLEGQKENIEKEIIIYLDDVLRNIYVYTVKRVPALVDNIALQLEQTMLDPVSSTKEKVTNPSVIHNSKFQRYAKTCVKETAKLSIQALIQDFKKTELRPSLQKYQDNFGVNKYMDKCLEICWFMNVLDPPMVLKWPMEHQEAEDLAENFRHYTKAGIQLDFAVWPALLFYDQEGDKQCPTVLQQTKEVDKTETTATEQALNSTATKQNSDVAKPGMIEKAKTGQLRGGTKHENKIVENQWSEWKPTGIQDLDAIREILNEALKGGQSSIDLLNQKVQELIESKQKDTEMIEQLKQKTEELSRLLKEEREINEKHRMTQTQKEMTEKEKEITELRKETAGMKEETEKLKQEVESLRTSLSKAAGEKLTDGNPTITDLSDPNRPQKLCEKFNSLYDNLWTDAFEHVYKDENNEKLAAGRLVDIFRRCWEFCRECADGQLEILQEKFVRPEVVTEEINRQGLIQTFSKSELKMIKDARKAVAKHTLVNLTQFYWKTKARQKEELRPYVDACMEICWYAAINDPKLDFSFEPIKNKEDFRGYTKSGKFVDYLVWPAMYLHIDGPLLYKGVVQLKDNEGEREQM</sequence>
<evidence type="ECO:0000256" key="9">
    <source>
        <dbReference type="ARBA" id="ARBA00023121"/>
    </source>
</evidence>
<evidence type="ECO:0000259" key="14">
    <source>
        <dbReference type="Pfam" id="PF16026"/>
    </source>
</evidence>
<dbReference type="GO" id="GO:0005741">
    <property type="term" value="C:mitochondrial outer membrane"/>
    <property type="evidence" value="ECO:0007669"/>
    <property type="project" value="UniProtKB-SubCell"/>
</dbReference>
<keyword evidence="11" id="KW-0472">Membrane</keyword>
<dbReference type="InterPro" id="IPR026169">
    <property type="entry name" value="MIEAP"/>
</dbReference>
<evidence type="ECO:0000256" key="11">
    <source>
        <dbReference type="ARBA" id="ARBA00023136"/>
    </source>
</evidence>
<dbReference type="GO" id="GO:0035694">
    <property type="term" value="P:mitochondrial protein catabolic process"/>
    <property type="evidence" value="ECO:0007669"/>
    <property type="project" value="InterPro"/>
</dbReference>
<evidence type="ECO:0000256" key="13">
    <source>
        <dbReference type="SAM" id="Coils"/>
    </source>
</evidence>
<dbReference type="PANTHER" id="PTHR21771:SF0">
    <property type="entry name" value="MITOCHONDRIA-EATING PROTEIN"/>
    <property type="match status" value="1"/>
</dbReference>
<evidence type="ECO:0000256" key="3">
    <source>
        <dbReference type="ARBA" id="ARBA00004496"/>
    </source>
</evidence>
<keyword evidence="7" id="KW-1000">Mitochondrion outer membrane</keyword>
<dbReference type="EMBL" id="CACVKT020008164">
    <property type="protein sequence ID" value="CAC5413602.1"/>
    <property type="molecule type" value="Genomic_DNA"/>
</dbReference>
<reference evidence="15 16" key="1">
    <citation type="submission" date="2020-06" db="EMBL/GenBank/DDBJ databases">
        <authorList>
            <person name="Li R."/>
            <person name="Bekaert M."/>
        </authorList>
    </citation>
    <scope>NUCLEOTIDE SEQUENCE [LARGE SCALE GENOMIC DNA]</scope>
    <source>
        <strain evidence="16">wild</strain>
    </source>
</reference>
<accession>A0A6J8E1Z0</accession>
<dbReference type="OrthoDB" id="6123715at2759"/>
<feature type="domain" description="Mitochondria-eating protein C-terminal" evidence="14">
    <location>
        <begin position="585"/>
        <end position="772"/>
    </location>
</feature>
<dbReference type="InterPro" id="IPR031981">
    <property type="entry name" value="MIEAP_C"/>
</dbReference>
<dbReference type="Pfam" id="PF16026">
    <property type="entry name" value="MIEAP"/>
    <property type="match status" value="2"/>
</dbReference>
<feature type="domain" description="Mitochondria-eating protein C-terminal" evidence="14">
    <location>
        <begin position="180"/>
        <end position="373"/>
    </location>
</feature>
<dbReference type="PANTHER" id="PTHR21771">
    <property type="entry name" value="MITOCHONDRIA-EATING PROTEIN-RELATED"/>
    <property type="match status" value="1"/>
</dbReference>
<evidence type="ECO:0000256" key="7">
    <source>
        <dbReference type="ARBA" id="ARBA00022787"/>
    </source>
</evidence>
<evidence type="ECO:0000256" key="8">
    <source>
        <dbReference type="ARBA" id="ARBA00023054"/>
    </source>
</evidence>
<protein>
    <recommendedName>
        <fullName evidence="5">Mitochondria-eating protein</fullName>
    </recommendedName>
    <alternativeName>
        <fullName evidence="12">Spermatogenesis-associated protein 18</fullName>
    </alternativeName>
</protein>
<evidence type="ECO:0000313" key="16">
    <source>
        <dbReference type="Proteomes" id="UP000507470"/>
    </source>
</evidence>
<gene>
    <name evidence="15" type="ORF">MCOR_46479</name>
</gene>
<keyword evidence="9" id="KW-0446">Lipid-binding</keyword>
<dbReference type="GO" id="GO:0005759">
    <property type="term" value="C:mitochondrial matrix"/>
    <property type="evidence" value="ECO:0007669"/>
    <property type="project" value="UniProtKB-SubCell"/>
</dbReference>
<evidence type="ECO:0000256" key="12">
    <source>
        <dbReference type="ARBA" id="ARBA00032687"/>
    </source>
</evidence>
<evidence type="ECO:0000256" key="10">
    <source>
        <dbReference type="ARBA" id="ARBA00023128"/>
    </source>
</evidence>
<evidence type="ECO:0000256" key="4">
    <source>
        <dbReference type="ARBA" id="ARBA00008233"/>
    </source>
</evidence>
<evidence type="ECO:0000256" key="1">
    <source>
        <dbReference type="ARBA" id="ARBA00004294"/>
    </source>
</evidence>
<comment type="subcellular location">
    <subcellularLocation>
        <location evidence="3">Cytoplasm</location>
    </subcellularLocation>
    <subcellularLocation>
        <location evidence="2">Mitochondrion matrix</location>
    </subcellularLocation>
    <subcellularLocation>
        <location evidence="1">Mitochondrion outer membrane</location>
    </subcellularLocation>
</comment>
<evidence type="ECO:0000256" key="5">
    <source>
        <dbReference type="ARBA" id="ARBA00019863"/>
    </source>
</evidence>
<keyword evidence="8 13" id="KW-0175">Coiled coil</keyword>
<evidence type="ECO:0000313" key="15">
    <source>
        <dbReference type="EMBL" id="CAC5413602.1"/>
    </source>
</evidence>
<name>A0A6J8E1Z0_MYTCO</name>
<proteinExistence type="inferred from homology"/>
<organism evidence="15 16">
    <name type="scientific">Mytilus coruscus</name>
    <name type="common">Sea mussel</name>
    <dbReference type="NCBI Taxonomy" id="42192"/>
    <lineage>
        <taxon>Eukaryota</taxon>
        <taxon>Metazoa</taxon>
        <taxon>Spiralia</taxon>
        <taxon>Lophotrochozoa</taxon>
        <taxon>Mollusca</taxon>
        <taxon>Bivalvia</taxon>
        <taxon>Autobranchia</taxon>
        <taxon>Pteriomorphia</taxon>
        <taxon>Mytilida</taxon>
        <taxon>Mytiloidea</taxon>
        <taxon>Mytilidae</taxon>
        <taxon>Mytilinae</taxon>
        <taxon>Mytilus</taxon>
    </lineage>
</organism>
<keyword evidence="16" id="KW-1185">Reference proteome</keyword>
<keyword evidence="6" id="KW-0963">Cytoplasm</keyword>
<evidence type="ECO:0000256" key="6">
    <source>
        <dbReference type="ARBA" id="ARBA00022490"/>
    </source>
</evidence>
<dbReference type="GO" id="GO:0008289">
    <property type="term" value="F:lipid binding"/>
    <property type="evidence" value="ECO:0007669"/>
    <property type="project" value="UniProtKB-KW"/>
</dbReference>
<comment type="similarity">
    <text evidence="4">Belongs to the MIEAP family.</text>
</comment>
<dbReference type="AlphaFoldDB" id="A0A6J8E1Z0"/>
<dbReference type="GO" id="GO:0035695">
    <property type="term" value="P:mitophagy by internal vacuole formation"/>
    <property type="evidence" value="ECO:0007669"/>
    <property type="project" value="TreeGrafter"/>
</dbReference>
<feature type="coiled-coil region" evidence="13">
    <location>
        <begin position="480"/>
        <end position="568"/>
    </location>
</feature>